<sequence>MSSAGFAYLDRRAFEIFRDTIAHLFSMGTRVLTACETLKSAAAEHEDLLGVEGAENVRRACEVVRRAVQTAAITAPPDLWLMRHILGVHQELGLGARLLAGEAIDPQDCRVRVDGEEVLLDAEQLAIDLDFLLARGIVEQYDETFRIAGHPRVAALLEQLNPIPGSHPIPAAMVWAKLFDAQKTLTPEEARALETLGASAPPRRVEVAQNHWIPTLDEVQLGYLLVPVVLGLRAARRTKELREGVALRPGDLSADNKEGARAALNILESAGWVTRVDDARWSVNALGARGFARGPGPFGIIQTYHPYMAQAREILLHGRSNVWVRRGENVGASQDANRKTFRLANDALDRFAADTGFAYDVFIEHAIGRGEATRQRFERSGEDTIRYFGADLEDAAIDAAVLEQQAGRLPKNMEFVRQADIGKPGRLLDALRAAGVSTQGAVMLVGNGFHEARDQTDASMVEIFKEYQDAGIVLLFTEENALSIDDLRATAWNTYHAGFKYVHEKSGQCLRPASPRPTPRLGAPLRAAWSECATRAGYVRMDAYATRTRTIYPYARPGRPNPSISVNHFFVPRALFETLGSGLT</sequence>
<reference evidence="1 2" key="1">
    <citation type="submission" date="2018-06" db="EMBL/GenBank/DDBJ databases">
        <title>Lujinxingia sediminis gen. nov. sp. nov., a new facultative anaerobic member of the class Deltaproteobacteria, and proposal of Lujinxingaceae fam. nov.</title>
        <authorList>
            <person name="Guo L.-Y."/>
            <person name="Li C.-M."/>
            <person name="Wang S."/>
            <person name="Du Z.-J."/>
        </authorList>
    </citation>
    <scope>NUCLEOTIDE SEQUENCE [LARGE SCALE GENOMIC DNA]</scope>
    <source>
        <strain evidence="1 2">FA350</strain>
    </source>
</reference>
<accession>A0A2Z4FJ78</accession>
<evidence type="ECO:0000313" key="2">
    <source>
        <dbReference type="Proteomes" id="UP000249799"/>
    </source>
</evidence>
<dbReference type="Proteomes" id="UP000249799">
    <property type="component" value="Chromosome"/>
</dbReference>
<dbReference type="EMBL" id="CP030032">
    <property type="protein sequence ID" value="AWV88895.1"/>
    <property type="molecule type" value="Genomic_DNA"/>
</dbReference>
<proteinExistence type="predicted"/>
<dbReference type="KEGG" id="bsed:DN745_05895"/>
<protein>
    <submittedName>
        <fullName evidence="1">Uncharacterized protein</fullName>
    </submittedName>
</protein>
<dbReference type="OrthoDB" id="9803665at2"/>
<name>A0A2Z4FJ78_9DELT</name>
<gene>
    <name evidence="1" type="ORF">DN745_05895</name>
</gene>
<dbReference type="AlphaFoldDB" id="A0A2Z4FJ78"/>
<evidence type="ECO:0000313" key="1">
    <source>
        <dbReference type="EMBL" id="AWV88895.1"/>
    </source>
</evidence>
<keyword evidence="2" id="KW-1185">Reference proteome</keyword>
<organism evidence="1 2">
    <name type="scientific">Bradymonas sediminis</name>
    <dbReference type="NCBI Taxonomy" id="1548548"/>
    <lineage>
        <taxon>Bacteria</taxon>
        <taxon>Deltaproteobacteria</taxon>
        <taxon>Bradymonadales</taxon>
        <taxon>Bradymonadaceae</taxon>
        <taxon>Bradymonas</taxon>
    </lineage>
</organism>